<feature type="compositionally biased region" description="Basic and acidic residues" evidence="1">
    <location>
        <begin position="56"/>
        <end position="65"/>
    </location>
</feature>
<dbReference type="Pfam" id="PF07750">
    <property type="entry name" value="GcrA"/>
    <property type="match status" value="2"/>
</dbReference>
<dbReference type="GeneID" id="88840148"/>
<evidence type="ECO:0000313" key="2">
    <source>
        <dbReference type="EMBL" id="MBB5740243.1"/>
    </source>
</evidence>
<accession>A0A7W9C702</accession>
<comment type="caution">
    <text evidence="2">The sequence shown here is derived from an EMBL/GenBank/DDBJ whole genome shotgun (WGS) entry which is preliminary data.</text>
</comment>
<dbReference type="Proteomes" id="UP000527324">
    <property type="component" value="Unassembled WGS sequence"/>
</dbReference>
<name>A0A7W9C702_9CAUL</name>
<evidence type="ECO:0000256" key="1">
    <source>
        <dbReference type="SAM" id="MobiDB-lite"/>
    </source>
</evidence>
<dbReference type="EMBL" id="JACHOQ010000003">
    <property type="protein sequence ID" value="MBB5740243.1"/>
    <property type="molecule type" value="Genomic_DNA"/>
</dbReference>
<organism evidence="2 3">
    <name type="scientific">Brevundimonas aurantiaca</name>
    <dbReference type="NCBI Taxonomy" id="74316"/>
    <lineage>
        <taxon>Bacteria</taxon>
        <taxon>Pseudomonadati</taxon>
        <taxon>Pseudomonadota</taxon>
        <taxon>Alphaproteobacteria</taxon>
        <taxon>Caulobacterales</taxon>
        <taxon>Caulobacteraceae</taxon>
        <taxon>Brevundimonas</taxon>
    </lineage>
</organism>
<feature type="region of interest" description="Disordered" evidence="1">
    <location>
        <begin position="50"/>
        <end position="72"/>
    </location>
</feature>
<dbReference type="AlphaFoldDB" id="A0A7W9C702"/>
<reference evidence="2 3" key="1">
    <citation type="submission" date="2020-08" db="EMBL/GenBank/DDBJ databases">
        <title>Genomic Encyclopedia of Type Strains, Phase IV (KMG-IV): sequencing the most valuable type-strain genomes for metagenomic binning, comparative biology and taxonomic classification.</title>
        <authorList>
            <person name="Goeker M."/>
        </authorList>
    </citation>
    <scope>NUCLEOTIDE SEQUENCE [LARGE SCALE GENOMIC DNA]</scope>
    <source>
        <strain evidence="2 3">DSM 4731</strain>
    </source>
</reference>
<dbReference type="InterPro" id="IPR011681">
    <property type="entry name" value="GcrA"/>
</dbReference>
<dbReference type="RefSeq" id="WP_066555132.1">
    <property type="nucleotide sequence ID" value="NZ_CAJFZW010000001.1"/>
</dbReference>
<sequence length="135" mass="14396">MSAWTQARINLLKRLWPEGRSAETIALELGGGLTRNAVLGKVARLGLSEGRTGARTRREAAHHVAPEPPPDGVATILSVRRMDCRWPYGEPGDAAFSLCGRPSERGAFCAAHAAIAYRPTPLSVEGLMRLAGVAP</sequence>
<gene>
    <name evidence="2" type="ORF">GGQ93_001957</name>
</gene>
<protein>
    <submittedName>
        <fullName evidence="2">GcrA cell cycle regulator</fullName>
    </submittedName>
</protein>
<proteinExistence type="predicted"/>
<keyword evidence="3" id="KW-1185">Reference proteome</keyword>
<evidence type="ECO:0000313" key="3">
    <source>
        <dbReference type="Proteomes" id="UP000527324"/>
    </source>
</evidence>